<dbReference type="Proteomes" id="UP000218784">
    <property type="component" value="Unassembled WGS sequence"/>
</dbReference>
<protein>
    <submittedName>
        <fullName evidence="1">Uncharacterized protein</fullName>
    </submittedName>
</protein>
<sequence>MRHALREAYIMRNLAIIAPLLVAFVGGSAAGKSFHDPIPEAFRGTWAPAAADCRDEDGVNKVFVDAESVNYYEGNDYLLIGVSFSGSMTKRSGSGVLFNGRFTGRTEANLLGESNIRMEIDDRDANTMYRYPIGDDGEPIAAREVKDVRCPTK</sequence>
<reference evidence="1 2" key="1">
    <citation type="submission" date="2017-09" db="EMBL/GenBank/DDBJ databases">
        <title>Sphingomonas ginsenosidimutans KACC 14949, whole genome shotgun sequence.</title>
        <authorList>
            <person name="Feng G."/>
            <person name="Zhu H."/>
        </authorList>
    </citation>
    <scope>NUCLEOTIDE SEQUENCE [LARGE SCALE GENOMIC DNA]</scope>
    <source>
        <strain evidence="1 2">KACC 14949</strain>
    </source>
</reference>
<dbReference type="EMBL" id="NWVD01000017">
    <property type="protein sequence ID" value="PCG07543.1"/>
    <property type="molecule type" value="Genomic_DNA"/>
</dbReference>
<comment type="caution">
    <text evidence="1">The sequence shown here is derived from an EMBL/GenBank/DDBJ whole genome shotgun (WGS) entry which is preliminary data.</text>
</comment>
<dbReference type="AlphaFoldDB" id="A0A2A4HU58"/>
<organism evidence="1 2">
    <name type="scientific">Sphingomonas ginsenosidimutans</name>
    <dbReference type="NCBI Taxonomy" id="862134"/>
    <lineage>
        <taxon>Bacteria</taxon>
        <taxon>Pseudomonadati</taxon>
        <taxon>Pseudomonadota</taxon>
        <taxon>Alphaproteobacteria</taxon>
        <taxon>Sphingomonadales</taxon>
        <taxon>Sphingomonadaceae</taxon>
        <taxon>Sphingomonas</taxon>
    </lineage>
</organism>
<name>A0A2A4HU58_9SPHN</name>
<accession>A0A2A4HU58</accession>
<proteinExistence type="predicted"/>
<gene>
    <name evidence="1" type="ORF">COA17_17715</name>
</gene>
<keyword evidence="2" id="KW-1185">Reference proteome</keyword>
<evidence type="ECO:0000313" key="1">
    <source>
        <dbReference type="EMBL" id="PCG07543.1"/>
    </source>
</evidence>
<evidence type="ECO:0000313" key="2">
    <source>
        <dbReference type="Proteomes" id="UP000218784"/>
    </source>
</evidence>